<feature type="non-terminal residue" evidence="1">
    <location>
        <position position="1"/>
    </location>
</feature>
<proteinExistence type="predicted"/>
<organism evidence="1">
    <name type="scientific">marine sediment metagenome</name>
    <dbReference type="NCBI Taxonomy" id="412755"/>
    <lineage>
        <taxon>unclassified sequences</taxon>
        <taxon>metagenomes</taxon>
        <taxon>ecological metagenomes</taxon>
    </lineage>
</organism>
<dbReference type="AlphaFoldDB" id="A0A0F8WNB2"/>
<evidence type="ECO:0000313" key="1">
    <source>
        <dbReference type="EMBL" id="KKK49780.1"/>
    </source>
</evidence>
<accession>A0A0F8WNB2</accession>
<gene>
    <name evidence="1" type="ORF">LCGC14_3131620</name>
</gene>
<protein>
    <submittedName>
        <fullName evidence="1">Uncharacterized protein</fullName>
    </submittedName>
</protein>
<name>A0A0F8WNB2_9ZZZZ</name>
<sequence>REYHKDSILLAALGSLGENIAKLLKDYRQVPSVEALEDKKMILDFSFTPNLDGLQGQYNVDWKLGDHVTAEYAGYTQDVRIQGISVSVAENESINIQLENTLI</sequence>
<comment type="caution">
    <text evidence="1">The sequence shown here is derived from an EMBL/GenBank/DDBJ whole genome shotgun (WGS) entry which is preliminary data.</text>
</comment>
<reference evidence="1" key="1">
    <citation type="journal article" date="2015" name="Nature">
        <title>Complex archaea that bridge the gap between prokaryotes and eukaryotes.</title>
        <authorList>
            <person name="Spang A."/>
            <person name="Saw J.H."/>
            <person name="Jorgensen S.L."/>
            <person name="Zaremba-Niedzwiedzka K."/>
            <person name="Martijn J."/>
            <person name="Lind A.E."/>
            <person name="van Eijk R."/>
            <person name="Schleper C."/>
            <person name="Guy L."/>
            <person name="Ettema T.J."/>
        </authorList>
    </citation>
    <scope>NUCLEOTIDE SEQUENCE</scope>
</reference>
<dbReference type="EMBL" id="LAZR01068362">
    <property type="protein sequence ID" value="KKK49780.1"/>
    <property type="molecule type" value="Genomic_DNA"/>
</dbReference>